<dbReference type="EMBL" id="RAYQ01000047">
    <property type="protein sequence ID" value="RKI87083.1"/>
    <property type="molecule type" value="Genomic_DNA"/>
</dbReference>
<dbReference type="OrthoDB" id="9808332at2"/>
<feature type="compositionally biased region" description="Polar residues" evidence="1">
    <location>
        <begin position="47"/>
        <end position="60"/>
    </location>
</feature>
<reference evidence="3 4" key="1">
    <citation type="submission" date="2018-09" db="EMBL/GenBank/DDBJ databases">
        <title>Murine metabolic-syndrome-specific gut microbial biobank.</title>
        <authorList>
            <person name="Liu C."/>
        </authorList>
    </citation>
    <scope>NUCLEOTIDE SEQUENCE [LARGE SCALE GENOMIC DNA]</scope>
    <source>
        <strain evidence="3 4">0.1xD8-82</strain>
    </source>
</reference>
<dbReference type="InterPro" id="IPR006059">
    <property type="entry name" value="SBP"/>
</dbReference>
<proteinExistence type="predicted"/>
<feature type="chain" id="PRO_5017450824" evidence="2">
    <location>
        <begin position="24"/>
        <end position="468"/>
    </location>
</feature>
<evidence type="ECO:0000256" key="2">
    <source>
        <dbReference type="SAM" id="SignalP"/>
    </source>
</evidence>
<evidence type="ECO:0000313" key="4">
    <source>
        <dbReference type="Proteomes" id="UP000280696"/>
    </source>
</evidence>
<evidence type="ECO:0000313" key="3">
    <source>
        <dbReference type="EMBL" id="RKI87083.1"/>
    </source>
</evidence>
<feature type="region of interest" description="Disordered" evidence="1">
    <location>
        <begin position="30"/>
        <end position="60"/>
    </location>
</feature>
<dbReference type="PROSITE" id="PS51257">
    <property type="entry name" value="PROKAR_LIPOPROTEIN"/>
    <property type="match status" value="1"/>
</dbReference>
<dbReference type="AlphaFoldDB" id="A0A3A9AHY2"/>
<dbReference type="Gene3D" id="3.40.190.10">
    <property type="entry name" value="Periplasmic binding protein-like II"/>
    <property type="match status" value="1"/>
</dbReference>
<name>A0A3A9AHY2_9FIRM</name>
<dbReference type="SUPFAM" id="SSF53850">
    <property type="entry name" value="Periplasmic binding protein-like II"/>
    <property type="match status" value="1"/>
</dbReference>
<dbReference type="InterPro" id="IPR050490">
    <property type="entry name" value="Bact_solute-bd_prot1"/>
</dbReference>
<accession>A0A3A9AHY2</accession>
<dbReference type="PANTHER" id="PTHR43649:SF12">
    <property type="entry name" value="DIACETYLCHITOBIOSE BINDING PROTEIN DASA"/>
    <property type="match status" value="1"/>
</dbReference>
<gene>
    <name evidence="3" type="ORF">D7V94_21610</name>
</gene>
<feature type="signal peptide" evidence="2">
    <location>
        <begin position="1"/>
        <end position="23"/>
    </location>
</feature>
<protein>
    <submittedName>
        <fullName evidence="3">Extracellular solute-binding protein</fullName>
    </submittedName>
</protein>
<organism evidence="3 4">
    <name type="scientific">Parablautia intestinalis</name>
    <dbReference type="NCBI Taxonomy" id="2320100"/>
    <lineage>
        <taxon>Bacteria</taxon>
        <taxon>Bacillati</taxon>
        <taxon>Bacillota</taxon>
        <taxon>Clostridia</taxon>
        <taxon>Lachnospirales</taxon>
        <taxon>Lachnospiraceae</taxon>
        <taxon>Parablautia</taxon>
    </lineage>
</organism>
<comment type="caution">
    <text evidence="3">The sequence shown here is derived from an EMBL/GenBank/DDBJ whole genome shotgun (WGS) entry which is preliminary data.</text>
</comment>
<dbReference type="Pfam" id="PF13416">
    <property type="entry name" value="SBP_bac_8"/>
    <property type="match status" value="1"/>
</dbReference>
<dbReference type="Proteomes" id="UP000280696">
    <property type="component" value="Unassembled WGS sequence"/>
</dbReference>
<dbReference type="PANTHER" id="PTHR43649">
    <property type="entry name" value="ARABINOSE-BINDING PROTEIN-RELATED"/>
    <property type="match status" value="1"/>
</dbReference>
<dbReference type="RefSeq" id="WP_120472339.1">
    <property type="nucleotide sequence ID" value="NZ_RAYQ01000047.1"/>
</dbReference>
<evidence type="ECO:0000256" key="1">
    <source>
        <dbReference type="SAM" id="MobiDB-lite"/>
    </source>
</evidence>
<keyword evidence="2" id="KW-0732">Signal</keyword>
<keyword evidence="4" id="KW-1185">Reference proteome</keyword>
<sequence>MQKRSKRWIAIILTGILSLNLLAGCSAKPVPSQDTGVSNKESKEDASSQTDSTAESGQTDGEQVVRMWTFLDPAAADGRGKALGEIIQNFETENPNIKIVVEPQDWEQMTPKFFAAHAAGNAPDIIWCIMDEMGAALDLGALEPLENLFLKDWSEEEIADIDDSFFNFGTRDGLHYQITHSRNYMAFYYRADLFEEKGLSIPQTWDEFVEVCQALTEVDPQTGIQRYGFGQAFNVDKVDPQIMTARLLEKQGNLFTEEGKANWANETGEEALKFQLDCITEYGITPEAAVNLTGEELFTEFAAGKYAIISGGAVRVPTVRADVPFDPGAVQLMLYPSTDGNGHAPSTINGWCVGVWSGSQVKDAAGKFVEALMSPEADELWVTEGGQLAIRKSTMEKLGDFYQNPDNKYLTIVADGITNAGWPQPTDYPISSWKNDLNRAAQMVMVDGKSVSEALSTVAGDFDTRNGG</sequence>